<sequence>MRSYLLLDDNLAFAENLAEILRDGGDEATVVTEGPRALSLAGTRRFDVLLTDMKMPGMNGAQAVRHIRQVDPGLAVVVITAYPGEEELEAVRREGLLAVLPKPVPLAPLVSLLSHARRDGLVALIEGEPARDETLAEQLRSRGFSCVTVRAVEDAERLAGARLFAALVPSRRLGEPECEVLHWLRTRFPTLPVFSEPVDLRTLLDTLERAHDSR</sequence>
<dbReference type="PROSITE" id="PS50110">
    <property type="entry name" value="RESPONSE_REGULATORY"/>
    <property type="match status" value="1"/>
</dbReference>
<dbReference type="PANTHER" id="PTHR44591">
    <property type="entry name" value="STRESS RESPONSE REGULATOR PROTEIN 1"/>
    <property type="match status" value="1"/>
</dbReference>
<gene>
    <name evidence="4" type="ORF">BON30_42820</name>
</gene>
<organism evidence="4 5">
    <name type="scientific">Cystobacter ferrugineus</name>
    <dbReference type="NCBI Taxonomy" id="83449"/>
    <lineage>
        <taxon>Bacteria</taxon>
        <taxon>Pseudomonadati</taxon>
        <taxon>Myxococcota</taxon>
        <taxon>Myxococcia</taxon>
        <taxon>Myxococcales</taxon>
        <taxon>Cystobacterineae</taxon>
        <taxon>Archangiaceae</taxon>
        <taxon>Cystobacter</taxon>
    </lineage>
</organism>
<protein>
    <submittedName>
        <fullName evidence="4">Two-component system response regulator</fullName>
    </submittedName>
</protein>
<dbReference type="SUPFAM" id="SSF52172">
    <property type="entry name" value="CheY-like"/>
    <property type="match status" value="1"/>
</dbReference>
<dbReference type="InterPro" id="IPR011006">
    <property type="entry name" value="CheY-like_superfamily"/>
</dbReference>
<reference evidence="4 5" key="2">
    <citation type="submission" date="2016-12" db="EMBL/GenBank/DDBJ databases">
        <title>Draft Genome Sequence of Cystobacter ferrugineus Strain Cbfe23.</title>
        <authorList>
            <person name="Akbar S."/>
            <person name="Dowd S.E."/>
            <person name="Stevens D.C."/>
        </authorList>
    </citation>
    <scope>NUCLEOTIDE SEQUENCE [LARGE SCALE GENOMIC DNA]</scope>
    <source>
        <strain evidence="4 5">Cbfe23</strain>
    </source>
</reference>
<dbReference type="Gene3D" id="3.40.50.2300">
    <property type="match status" value="1"/>
</dbReference>
<dbReference type="Pfam" id="PF00072">
    <property type="entry name" value="Response_reg"/>
    <property type="match status" value="1"/>
</dbReference>
<dbReference type="AlphaFoldDB" id="A0A1L9AX08"/>
<keyword evidence="5" id="KW-1185">Reference proteome</keyword>
<evidence type="ECO:0000256" key="2">
    <source>
        <dbReference type="PROSITE-ProRule" id="PRU00169"/>
    </source>
</evidence>
<feature type="modified residue" description="4-aspartylphosphate" evidence="2">
    <location>
        <position position="52"/>
    </location>
</feature>
<accession>A0A1L9AX08</accession>
<dbReference type="OrthoDB" id="5507548at2"/>
<dbReference type="GO" id="GO:0000160">
    <property type="term" value="P:phosphorelay signal transduction system"/>
    <property type="evidence" value="ECO:0007669"/>
    <property type="project" value="InterPro"/>
</dbReference>
<dbReference type="SMART" id="SM00448">
    <property type="entry name" value="REC"/>
    <property type="match status" value="1"/>
</dbReference>
<feature type="domain" description="Response regulatory" evidence="3">
    <location>
        <begin position="3"/>
        <end position="117"/>
    </location>
</feature>
<proteinExistence type="predicted"/>
<evidence type="ECO:0000313" key="4">
    <source>
        <dbReference type="EMBL" id="OJH34539.1"/>
    </source>
</evidence>
<dbReference type="InterPro" id="IPR050595">
    <property type="entry name" value="Bact_response_regulator"/>
</dbReference>
<dbReference type="CDD" id="cd00156">
    <property type="entry name" value="REC"/>
    <property type="match status" value="1"/>
</dbReference>
<evidence type="ECO:0000313" key="5">
    <source>
        <dbReference type="Proteomes" id="UP000182229"/>
    </source>
</evidence>
<dbReference type="PANTHER" id="PTHR44591:SF21">
    <property type="entry name" value="TWO-COMPONENT RESPONSE REGULATOR"/>
    <property type="match status" value="1"/>
</dbReference>
<dbReference type="Proteomes" id="UP000182229">
    <property type="component" value="Unassembled WGS sequence"/>
</dbReference>
<comment type="caution">
    <text evidence="4">The sequence shown here is derived from an EMBL/GenBank/DDBJ whole genome shotgun (WGS) entry which is preliminary data.</text>
</comment>
<dbReference type="STRING" id="83449.BON30_42820"/>
<dbReference type="InterPro" id="IPR001789">
    <property type="entry name" value="Sig_transdc_resp-reg_receiver"/>
</dbReference>
<reference evidence="5" key="1">
    <citation type="submission" date="2016-11" db="EMBL/GenBank/DDBJ databases">
        <authorList>
            <person name="Shukria A."/>
            <person name="Stevens D.C."/>
        </authorList>
    </citation>
    <scope>NUCLEOTIDE SEQUENCE [LARGE SCALE GENOMIC DNA]</scope>
    <source>
        <strain evidence="5">Cbfe23</strain>
    </source>
</reference>
<evidence type="ECO:0000259" key="3">
    <source>
        <dbReference type="PROSITE" id="PS50110"/>
    </source>
</evidence>
<keyword evidence="1 2" id="KW-0597">Phosphoprotein</keyword>
<dbReference type="RefSeq" id="WP_071904370.1">
    <property type="nucleotide sequence ID" value="NZ_MPIN01000018.1"/>
</dbReference>
<dbReference type="EMBL" id="MPIN01000018">
    <property type="protein sequence ID" value="OJH34539.1"/>
    <property type="molecule type" value="Genomic_DNA"/>
</dbReference>
<evidence type="ECO:0000256" key="1">
    <source>
        <dbReference type="ARBA" id="ARBA00022553"/>
    </source>
</evidence>
<name>A0A1L9AX08_9BACT</name>